<reference evidence="3" key="1">
    <citation type="submission" date="2016-10" db="EMBL/GenBank/DDBJ databases">
        <authorList>
            <person name="Varghese N."/>
            <person name="Submissions S."/>
        </authorList>
    </citation>
    <scope>NUCLEOTIDE SEQUENCE [LARGE SCALE GENOMIC DNA]</scope>
    <source>
        <strain evidence="3">LP51</strain>
    </source>
</reference>
<dbReference type="AlphaFoldDB" id="A0A1I2ZMH1"/>
<evidence type="ECO:0000313" key="2">
    <source>
        <dbReference type="EMBL" id="SFH39027.1"/>
    </source>
</evidence>
<evidence type="ECO:0000256" key="1">
    <source>
        <dbReference type="SAM" id="Coils"/>
    </source>
</evidence>
<evidence type="ECO:0000313" key="3">
    <source>
        <dbReference type="Proteomes" id="UP000198724"/>
    </source>
</evidence>
<name>A0A1I2ZMH1_9BACT</name>
<sequence length="328" mass="38672">MSKNELNTYQFPIQMQREFHLLMNSKEDFLRKLTSAEQRKLEALYEALQNVWNQNLTETLKQDLETRYQELREIQQIIKSDCKDFKTGIERQLQQSIQSKSEELMSKKKLFEEKKSDFEKMQSERKKTIEGKRQSLTEQQEFLMSTSQQQSEGLVEIENLLKREKERLSLKKSQLTEISQLRKEELNKLEQLQAAYQSGLNNLKAQLEASLDSLKEQRQQVLQEYERLESNYQADLNEKESNLKNDLQDYETQLLGQLKAEILQQVPTCPDVLKTYLKQEDSLQISKAINLLVTETEQLGNALTRELTKIGKTKEKFMELMDRNTSNV</sequence>
<gene>
    <name evidence="2" type="ORF">SAMN05421739_11611</name>
</gene>
<feature type="coiled-coil region" evidence="1">
    <location>
        <begin position="154"/>
        <end position="253"/>
    </location>
</feature>
<dbReference type="EMBL" id="FOOT01000016">
    <property type="protein sequence ID" value="SFH39027.1"/>
    <property type="molecule type" value="Genomic_DNA"/>
</dbReference>
<accession>A0A1I2ZMH1</accession>
<dbReference type="Proteomes" id="UP000198724">
    <property type="component" value="Unassembled WGS sequence"/>
</dbReference>
<protein>
    <submittedName>
        <fullName evidence="2">Uncharacterized protein</fullName>
    </submittedName>
</protein>
<keyword evidence="3" id="KW-1185">Reference proteome</keyword>
<proteinExistence type="predicted"/>
<keyword evidence="1" id="KW-0175">Coiled coil</keyword>
<organism evidence="2 3">
    <name type="scientific">Pontibacter chinhatensis</name>
    <dbReference type="NCBI Taxonomy" id="1436961"/>
    <lineage>
        <taxon>Bacteria</taxon>
        <taxon>Pseudomonadati</taxon>
        <taxon>Bacteroidota</taxon>
        <taxon>Cytophagia</taxon>
        <taxon>Cytophagales</taxon>
        <taxon>Hymenobacteraceae</taxon>
        <taxon>Pontibacter</taxon>
    </lineage>
</organism>